<dbReference type="InterPro" id="IPR004088">
    <property type="entry name" value="KH_dom_type_1"/>
</dbReference>
<proteinExistence type="predicted"/>
<evidence type="ECO:0000256" key="1">
    <source>
        <dbReference type="ARBA" id="ARBA00022737"/>
    </source>
</evidence>
<feature type="domain" description="K Homology" evidence="5">
    <location>
        <begin position="765"/>
        <end position="830"/>
    </location>
</feature>
<feature type="domain" description="K Homology" evidence="5">
    <location>
        <begin position="1215"/>
        <end position="1294"/>
    </location>
</feature>
<feature type="domain" description="K Homology" evidence="5">
    <location>
        <begin position="215"/>
        <end position="293"/>
    </location>
</feature>
<sequence length="1294" mass="144591">MVASNSFGEHKLFIDQQFNPDEDFDQVESTFSSNTDFEKSSNISTFHQNTSDLPTLSISGSKTSDSNSVWLNAFQPKSAAFSTDDISELIKDDQDKLDYDYVQSTSNSPPPQPKAPVVLPTLPKLEGVKKILSPATKSTPTKLFNKVQERFTISPASQITLTKSEYSKIVIDIKNKLNVSIESTVSERNGRTIIISGSPENVKIAKSTISQRLTKPVILEFEIPSTAKALVIGSGGSTIKEIIRTYKVQIDVANEDIEGSYDEDFNEFKTLVTLKGPSDSCSSAKEAILNIVNEQGKNMTISFDIENYETFKLSDLNTTSEELLKILNVDGLTKAKVLNDSQVIAFTGSRSAIKKAKSVFKEKLTSLAAEIFEKEVSVKKPLHSLIEASIDFDKEFHVSYSPAEDSIIVKGSKQNVAKAVDYIENFANSCEVHSIIISRAHNNNLEHSRNILFYLHKNLPAINKEFHQLINKNVSLDLMPLDKVESFNFVGVKLVYKKSSDGESEQDAQENIKLAKKHLIRKIDDLKPTKTLVINDIEMNFFSKAVTEILQKENSQVSFVIKSEQCPSVFGQNNDIVLVYSDKDDDDFDFAPTDDEFKAALDSVNKSLDVLREQQKAIASEEITFAADLQDKLFGDEAKTKNLVMEQVHNKGEIIFKLHSPSFEKMTIKGSNDTVKEVLNIINNEFSEDKLLFNHTESFKIATKTVSRIIGSKGNNLNQIRNKFETEIDIKKSETDETECIIKGLHYNAIRAKVHIKNEAKKYADIKSTKVELPFAIRGSVIGAKGSNLNKLIEKYQVSIDIEDSDKNCTISGNSKNVDKCAVELSKFIDFIKENSYTEVVNVLAKNVPRIIGKQGKTIETLKQKYNVEIQLDDVPEESAKDDKAKVGIEVVGINSDVKEAVKALKEFSAYLDNFETRYLDIEPKYFKFIVGPNGSTLEEIYKKCGVTNEGTFGMNFIQPVKIPNASNGKPDDSDDDVTSKAVTLKGDKKLLNKLEQEINNIVSSVKNRVTKKYPEIPLDIYGVLIGVGGSTKKTLEETYNVELNIPSKRIRMQKDSSNADESAVEITGLIENVEACFQDIKKNYMAEIENSVEIKVPAELHAFVSQDGAFITKLSVQKQVIVRHGNKAILANSLVRNYLNKLPIPDMSNSESNTLLVSENEHYPVVAVNSEQKSENVPWKLIYEPIDLSSLGEEFLEDEKIKKSKDEVLAEAVKEVEERIEMAKDEDMYFGFVDVKTGKRVAEVLGSNGYNINKIRYQTGCVIKLPKKSDTKKIVAVYGPKANVQKAIELIKK</sequence>
<keyword evidence="2 3" id="KW-0694">RNA-binding</keyword>
<keyword evidence="1" id="KW-0677">Repeat</keyword>
<feature type="domain" description="K Homology" evidence="5">
    <location>
        <begin position="693"/>
        <end position="761"/>
    </location>
</feature>
<gene>
    <name evidence="6" type="ORF">HGUI_03240</name>
</gene>
<feature type="domain" description="K Homology" evidence="5">
    <location>
        <begin position="145"/>
        <end position="214"/>
    </location>
</feature>
<dbReference type="Pfam" id="PF24668">
    <property type="entry name" value="KH_Vigilin"/>
    <property type="match status" value="1"/>
</dbReference>
<feature type="region of interest" description="Disordered" evidence="4">
    <location>
        <begin position="24"/>
        <end position="45"/>
    </location>
</feature>
<evidence type="ECO:0000259" key="5">
    <source>
        <dbReference type="SMART" id="SM00322"/>
    </source>
</evidence>
<dbReference type="PROSITE" id="PS50084">
    <property type="entry name" value="KH_TYPE_1"/>
    <property type="match status" value="7"/>
</dbReference>
<dbReference type="InterPro" id="IPR004087">
    <property type="entry name" value="KH_dom"/>
</dbReference>
<dbReference type="Pfam" id="PF00013">
    <property type="entry name" value="KH_1"/>
    <property type="match status" value="6"/>
</dbReference>
<protein>
    <recommendedName>
        <fullName evidence="5">K Homology domain-containing protein</fullName>
    </recommendedName>
</protein>
<feature type="domain" description="K Homology" evidence="5">
    <location>
        <begin position="835"/>
        <end position="910"/>
    </location>
</feature>
<evidence type="ECO:0000256" key="3">
    <source>
        <dbReference type="PROSITE-ProRule" id="PRU00117"/>
    </source>
</evidence>
<evidence type="ECO:0000313" key="6">
    <source>
        <dbReference type="EMBL" id="SGZ41040.1"/>
    </source>
</evidence>
<evidence type="ECO:0000256" key="2">
    <source>
        <dbReference type="ARBA" id="ARBA00022884"/>
    </source>
</evidence>
<feature type="domain" description="K Homology" evidence="5">
    <location>
        <begin position="914"/>
        <end position="1004"/>
    </location>
</feature>
<accession>A0A1L0B3H7</accession>
<organism evidence="6 7">
    <name type="scientific">Hanseniaspora guilliermondii</name>
    <dbReference type="NCBI Taxonomy" id="56406"/>
    <lineage>
        <taxon>Eukaryota</taxon>
        <taxon>Fungi</taxon>
        <taxon>Dikarya</taxon>
        <taxon>Ascomycota</taxon>
        <taxon>Saccharomycotina</taxon>
        <taxon>Saccharomycetes</taxon>
        <taxon>Saccharomycodales</taxon>
        <taxon>Saccharomycodaceae</taxon>
        <taxon>Hanseniaspora</taxon>
    </lineage>
</organism>
<dbReference type="GO" id="GO:0003723">
    <property type="term" value="F:RNA binding"/>
    <property type="evidence" value="ECO:0007669"/>
    <property type="project" value="UniProtKB-UniRule"/>
</dbReference>
<dbReference type="Gene3D" id="3.30.1370.10">
    <property type="entry name" value="K Homology domain, type 1"/>
    <property type="match status" value="7"/>
</dbReference>
<feature type="domain" description="K Homology" evidence="5">
    <location>
        <begin position="1009"/>
        <end position="1086"/>
    </location>
</feature>
<dbReference type="VEuPathDB" id="FungiDB:HGUI_03240"/>
<evidence type="ECO:0000313" key="7">
    <source>
        <dbReference type="Proteomes" id="UP000183365"/>
    </source>
</evidence>
<dbReference type="OrthoDB" id="10027144at2759"/>
<dbReference type="EMBL" id="FQNF01000075">
    <property type="protein sequence ID" value="SGZ41040.1"/>
    <property type="molecule type" value="Genomic_DNA"/>
</dbReference>
<dbReference type="SMART" id="SM00322">
    <property type="entry name" value="KH"/>
    <property type="match status" value="8"/>
</dbReference>
<dbReference type="SUPFAM" id="SSF54791">
    <property type="entry name" value="Eukaryotic type KH-domain (KH-domain type I)"/>
    <property type="match status" value="6"/>
</dbReference>
<keyword evidence="7" id="KW-1185">Reference proteome</keyword>
<reference evidence="7" key="1">
    <citation type="submission" date="2016-11" db="EMBL/GenBank/DDBJ databases">
        <authorList>
            <person name="Guldener U."/>
        </authorList>
    </citation>
    <scope>NUCLEOTIDE SEQUENCE [LARGE SCALE GENOMIC DNA]</scope>
</reference>
<name>A0A1L0B3H7_9ASCO</name>
<dbReference type="PANTHER" id="PTHR10288">
    <property type="entry name" value="KH DOMAIN CONTAINING RNA BINDING PROTEIN"/>
    <property type="match status" value="1"/>
</dbReference>
<dbReference type="Proteomes" id="UP000183365">
    <property type="component" value="Unassembled WGS sequence"/>
</dbReference>
<feature type="compositionally biased region" description="Polar residues" evidence="4">
    <location>
        <begin position="27"/>
        <end position="45"/>
    </location>
</feature>
<dbReference type="CDD" id="cd00105">
    <property type="entry name" value="KH-I"/>
    <property type="match status" value="1"/>
</dbReference>
<dbReference type="InterPro" id="IPR057778">
    <property type="entry name" value="KH_Vigilin_N"/>
</dbReference>
<dbReference type="InterPro" id="IPR036612">
    <property type="entry name" value="KH_dom_type_1_sf"/>
</dbReference>
<evidence type="ECO:0000256" key="4">
    <source>
        <dbReference type="SAM" id="MobiDB-lite"/>
    </source>
</evidence>